<name>V5WHG4_9SPIO</name>
<dbReference type="KEGG" id="slr:L21SP2_1655"/>
<organism evidence="1 2">
    <name type="scientific">Salinispira pacifica</name>
    <dbReference type="NCBI Taxonomy" id="1307761"/>
    <lineage>
        <taxon>Bacteria</taxon>
        <taxon>Pseudomonadati</taxon>
        <taxon>Spirochaetota</taxon>
        <taxon>Spirochaetia</taxon>
        <taxon>Spirochaetales</taxon>
        <taxon>Spirochaetaceae</taxon>
        <taxon>Salinispira</taxon>
    </lineage>
</organism>
<keyword evidence="2" id="KW-1185">Reference proteome</keyword>
<sequence>MIVSMLQVILEMPGVTSIKEKRQRVNSLKHRIIRKFKVSAAEVDLHDSIGFAQIGVAVVSNSRRYGEGMMNKILTFCEDEFDGRVHDTSIHSENYQ</sequence>
<dbReference type="HOGENOM" id="CLU_149981_2_2_12"/>
<accession>V5WHG4</accession>
<evidence type="ECO:0000313" key="2">
    <source>
        <dbReference type="Proteomes" id="UP000018680"/>
    </source>
</evidence>
<protein>
    <submittedName>
        <fullName evidence="1">YlxP-like protein</fullName>
    </submittedName>
</protein>
<dbReference type="STRING" id="1307761.L21SP2_1655"/>
<dbReference type="SUPFAM" id="SSF103007">
    <property type="entry name" value="Hypothetical protein TT1725"/>
    <property type="match status" value="1"/>
</dbReference>
<dbReference type="EMBL" id="CP006939">
    <property type="protein sequence ID" value="AHC15040.1"/>
    <property type="molecule type" value="Genomic_DNA"/>
</dbReference>
<dbReference type="OrthoDB" id="9809023at2"/>
<dbReference type="PANTHER" id="PTHR36441">
    <property type="entry name" value="HYPOTHETICAL CYTOSOLIC PROTEIN"/>
    <property type="match status" value="1"/>
</dbReference>
<dbReference type="Gene3D" id="3.30.70.1120">
    <property type="entry name" value="TT1725-like"/>
    <property type="match status" value="1"/>
</dbReference>
<evidence type="ECO:0000313" key="1">
    <source>
        <dbReference type="EMBL" id="AHC15040.1"/>
    </source>
</evidence>
<reference evidence="1 2" key="1">
    <citation type="journal article" date="2015" name="Stand. Genomic Sci.">
        <title>Complete genome sequence and description of Salinispira pacifica gen. nov., sp. nov., a novel spirochaete isolated form a hypersaline microbial mat.</title>
        <authorList>
            <person name="Ben Hania W."/>
            <person name="Joseph M."/>
            <person name="Schumann P."/>
            <person name="Bunk B."/>
            <person name="Fiebig A."/>
            <person name="Sproer C."/>
            <person name="Klenk H.P."/>
            <person name="Fardeau M.L."/>
            <person name="Spring S."/>
        </authorList>
    </citation>
    <scope>NUCLEOTIDE SEQUENCE [LARGE SCALE GENOMIC DNA]</scope>
    <source>
        <strain evidence="1 2">L21-RPul-D2</strain>
    </source>
</reference>
<dbReference type="Pfam" id="PF04456">
    <property type="entry name" value="DUF503"/>
    <property type="match status" value="1"/>
</dbReference>
<dbReference type="eggNOG" id="COG1550">
    <property type="taxonomic scope" value="Bacteria"/>
</dbReference>
<proteinExistence type="predicted"/>
<dbReference type="Proteomes" id="UP000018680">
    <property type="component" value="Chromosome"/>
</dbReference>
<dbReference type="InterPro" id="IPR007546">
    <property type="entry name" value="DUF503"/>
</dbReference>
<dbReference type="AlphaFoldDB" id="V5WHG4"/>
<dbReference type="PANTHER" id="PTHR36441:SF1">
    <property type="entry name" value="DUF503 DOMAIN-CONTAINING PROTEIN"/>
    <property type="match status" value="1"/>
</dbReference>
<dbReference type="InterPro" id="IPR036746">
    <property type="entry name" value="TT1725-like_sf"/>
</dbReference>
<gene>
    <name evidence="1" type="ORF">L21SP2_1655</name>
</gene>